<evidence type="ECO:0000313" key="2">
    <source>
        <dbReference type="EMBL" id="STY31271.1"/>
    </source>
</evidence>
<dbReference type="PANTHER" id="PTHR36505:SF1">
    <property type="entry name" value="BLR1072 PROTEIN"/>
    <property type="match status" value="1"/>
</dbReference>
<organism evidence="2 3">
    <name type="scientific">Legionella wadsworthii</name>
    <dbReference type="NCBI Taxonomy" id="28088"/>
    <lineage>
        <taxon>Bacteria</taxon>
        <taxon>Pseudomonadati</taxon>
        <taxon>Pseudomonadota</taxon>
        <taxon>Gammaproteobacteria</taxon>
        <taxon>Legionellales</taxon>
        <taxon>Legionellaceae</taxon>
        <taxon>Legionella</taxon>
    </lineage>
</organism>
<dbReference type="OrthoDB" id="286778at2"/>
<reference evidence="2 3" key="1">
    <citation type="submission" date="2018-06" db="EMBL/GenBank/DDBJ databases">
        <authorList>
            <consortium name="Pathogen Informatics"/>
            <person name="Doyle S."/>
        </authorList>
    </citation>
    <scope>NUCLEOTIDE SEQUENCE [LARGE SCALE GENOMIC DNA]</scope>
    <source>
        <strain evidence="2 3">NCTC11532</strain>
    </source>
</reference>
<dbReference type="EMBL" id="UGPB01000001">
    <property type="protein sequence ID" value="STY31271.1"/>
    <property type="molecule type" value="Genomic_DNA"/>
</dbReference>
<accession>A0A378LXU4</accession>
<dbReference type="STRING" id="1122170.GCA_000701265_01282"/>
<dbReference type="AlphaFoldDB" id="A0A378LXU4"/>
<name>A0A378LXU4_9GAMM</name>
<dbReference type="InterPro" id="IPR011033">
    <property type="entry name" value="PRC_barrel-like_sf"/>
</dbReference>
<protein>
    <submittedName>
        <fullName evidence="2">PRC-barrel domain-containing protein</fullName>
    </submittedName>
</protein>
<dbReference type="Pfam" id="PF05239">
    <property type="entry name" value="PRC"/>
    <property type="match status" value="1"/>
</dbReference>
<proteinExistence type="predicted"/>
<dbReference type="SUPFAM" id="SSF50346">
    <property type="entry name" value="PRC-barrel domain"/>
    <property type="match status" value="1"/>
</dbReference>
<keyword evidence="3" id="KW-1185">Reference proteome</keyword>
<evidence type="ECO:0000259" key="1">
    <source>
        <dbReference type="Pfam" id="PF05239"/>
    </source>
</evidence>
<evidence type="ECO:0000313" key="3">
    <source>
        <dbReference type="Proteomes" id="UP000255297"/>
    </source>
</evidence>
<sequence>MVSSNVRSGEVVGVSVKNTELEDIGEVAEMVVDKVSGKVTYLVLDFGGFMSFGNKYFAIPWHAFNYDPDEDCFILNIDKERLKNSPGFDKDHWPDFSPEMTKTISDFYG</sequence>
<feature type="domain" description="PRC-barrel" evidence="1">
    <location>
        <begin position="8"/>
        <end position="82"/>
    </location>
</feature>
<dbReference type="RefSeq" id="WP_031566301.1">
    <property type="nucleotide sequence ID" value="NZ_CAAAIS010000016.1"/>
</dbReference>
<dbReference type="InterPro" id="IPR027275">
    <property type="entry name" value="PRC-brl_dom"/>
</dbReference>
<dbReference type="Gene3D" id="2.30.30.240">
    <property type="entry name" value="PRC-barrel domain"/>
    <property type="match status" value="1"/>
</dbReference>
<dbReference type="PANTHER" id="PTHR36505">
    <property type="entry name" value="BLR1072 PROTEIN"/>
    <property type="match status" value="1"/>
</dbReference>
<dbReference type="Proteomes" id="UP000255297">
    <property type="component" value="Unassembled WGS sequence"/>
</dbReference>
<gene>
    <name evidence="2" type="ORF">NCTC11532_02818</name>
</gene>